<keyword evidence="3" id="KW-1185">Reference proteome</keyword>
<protein>
    <submittedName>
        <fullName evidence="2">Uncharacterized protein</fullName>
    </submittedName>
</protein>
<evidence type="ECO:0000256" key="1">
    <source>
        <dbReference type="SAM" id="MobiDB-lite"/>
    </source>
</evidence>
<dbReference type="AlphaFoldDB" id="A0A7W5H7L9"/>
<dbReference type="EMBL" id="JACHXU010000014">
    <property type="protein sequence ID" value="MBB3208101.1"/>
    <property type="molecule type" value="Genomic_DNA"/>
</dbReference>
<comment type="caution">
    <text evidence="2">The sequence shown here is derived from an EMBL/GenBank/DDBJ whole genome shotgun (WGS) entry which is preliminary data.</text>
</comment>
<accession>A0A7W5H7L9</accession>
<organism evidence="2 3">
    <name type="scientific">Aporhodopirellula rubra</name>
    <dbReference type="NCBI Taxonomy" id="980271"/>
    <lineage>
        <taxon>Bacteria</taxon>
        <taxon>Pseudomonadati</taxon>
        <taxon>Planctomycetota</taxon>
        <taxon>Planctomycetia</taxon>
        <taxon>Pirellulales</taxon>
        <taxon>Pirellulaceae</taxon>
        <taxon>Aporhodopirellula</taxon>
    </lineage>
</organism>
<dbReference type="Proteomes" id="UP000536179">
    <property type="component" value="Unassembled WGS sequence"/>
</dbReference>
<name>A0A7W5H7L9_9BACT</name>
<feature type="compositionally biased region" description="Basic and acidic residues" evidence="1">
    <location>
        <begin position="32"/>
        <end position="42"/>
    </location>
</feature>
<evidence type="ECO:0000313" key="2">
    <source>
        <dbReference type="EMBL" id="MBB3208101.1"/>
    </source>
</evidence>
<feature type="compositionally biased region" description="Basic residues" evidence="1">
    <location>
        <begin position="19"/>
        <end position="31"/>
    </location>
</feature>
<feature type="compositionally biased region" description="Basic and acidic residues" evidence="1">
    <location>
        <begin position="1"/>
        <end position="18"/>
    </location>
</feature>
<feature type="region of interest" description="Disordered" evidence="1">
    <location>
        <begin position="1"/>
        <end position="42"/>
    </location>
</feature>
<proteinExistence type="predicted"/>
<sequence>MRESDADTESRQHLDEPVRRKHTGVSLKPRRHETTTGKKPRIESANARNFLHAFFLPGVSFWGDSLTVGVYRPNQGIASAPMRFRTGSGNGFW</sequence>
<reference evidence="2 3" key="1">
    <citation type="submission" date="2020-08" db="EMBL/GenBank/DDBJ databases">
        <title>Genomic Encyclopedia of Type Strains, Phase III (KMG-III): the genomes of soil and plant-associated and newly described type strains.</title>
        <authorList>
            <person name="Whitman W."/>
        </authorList>
    </citation>
    <scope>NUCLEOTIDE SEQUENCE [LARGE SCALE GENOMIC DNA]</scope>
    <source>
        <strain evidence="2 3">CECT 8075</strain>
    </source>
</reference>
<gene>
    <name evidence="2" type="ORF">FHS27_003928</name>
</gene>
<evidence type="ECO:0000313" key="3">
    <source>
        <dbReference type="Proteomes" id="UP000536179"/>
    </source>
</evidence>